<feature type="transmembrane region" description="Helical" evidence="5">
    <location>
        <begin position="347"/>
        <end position="371"/>
    </location>
</feature>
<dbReference type="InParanoid" id="B8LWZ0"/>
<protein>
    <recommendedName>
        <fullName evidence="8">MFS transporter</fullName>
    </recommendedName>
</protein>
<reference evidence="7" key="1">
    <citation type="journal article" date="2015" name="Genome Announc.">
        <title>Genome sequence of the AIDS-associated pathogen Penicillium marneffei (ATCC18224) and its near taxonomic relative Talaromyces stipitatus (ATCC10500).</title>
        <authorList>
            <person name="Nierman W.C."/>
            <person name="Fedorova-Abrams N.D."/>
            <person name="Andrianopoulos A."/>
        </authorList>
    </citation>
    <scope>NUCLEOTIDE SEQUENCE [LARGE SCALE GENOMIC DNA]</scope>
    <source>
        <strain evidence="7">ATCC 10500 / CBS 375.48 / QM 6759 / NRRL 1006</strain>
    </source>
</reference>
<dbReference type="PANTHER" id="PTHR23507">
    <property type="entry name" value="ZGC:174356"/>
    <property type="match status" value="1"/>
</dbReference>
<feature type="transmembrane region" description="Helical" evidence="5">
    <location>
        <begin position="255"/>
        <end position="276"/>
    </location>
</feature>
<organism evidence="6 7">
    <name type="scientific">Talaromyces stipitatus (strain ATCC 10500 / CBS 375.48 / QM 6759 / NRRL 1006)</name>
    <name type="common">Penicillium stipitatum</name>
    <dbReference type="NCBI Taxonomy" id="441959"/>
    <lineage>
        <taxon>Eukaryota</taxon>
        <taxon>Fungi</taxon>
        <taxon>Dikarya</taxon>
        <taxon>Ascomycota</taxon>
        <taxon>Pezizomycotina</taxon>
        <taxon>Eurotiomycetes</taxon>
        <taxon>Eurotiomycetidae</taxon>
        <taxon>Eurotiales</taxon>
        <taxon>Trichocomaceae</taxon>
        <taxon>Talaromyces</taxon>
        <taxon>Talaromyces sect. Talaromyces</taxon>
    </lineage>
</organism>
<dbReference type="eggNOG" id="ENOG502QWBF">
    <property type="taxonomic scope" value="Eukaryota"/>
</dbReference>
<keyword evidence="4 5" id="KW-0472">Membrane</keyword>
<evidence type="ECO:0000313" key="6">
    <source>
        <dbReference type="EMBL" id="EED24623.1"/>
    </source>
</evidence>
<dbReference type="RefSeq" id="XP_002342010.1">
    <property type="nucleotide sequence ID" value="XM_002341969.1"/>
</dbReference>
<dbReference type="OMA" id="IRESHYK"/>
<proteinExistence type="predicted"/>
<dbReference type="SUPFAM" id="SSF103473">
    <property type="entry name" value="MFS general substrate transporter"/>
    <property type="match status" value="1"/>
</dbReference>
<dbReference type="GO" id="GO:0022857">
    <property type="term" value="F:transmembrane transporter activity"/>
    <property type="evidence" value="ECO:0007669"/>
    <property type="project" value="TreeGrafter"/>
</dbReference>
<comment type="subcellular location">
    <subcellularLocation>
        <location evidence="1">Membrane</location>
        <topology evidence="1">Multi-pass membrane protein</topology>
    </subcellularLocation>
</comment>
<feature type="transmembrane region" description="Helical" evidence="5">
    <location>
        <begin position="383"/>
        <end position="403"/>
    </location>
</feature>
<feature type="transmembrane region" description="Helical" evidence="5">
    <location>
        <begin position="288"/>
        <end position="308"/>
    </location>
</feature>
<keyword evidence="2 5" id="KW-0812">Transmembrane</keyword>
<dbReference type="HOGENOM" id="CLU_013756_2_3_1"/>
<gene>
    <name evidence="6" type="ORF">TSTA_079780</name>
</gene>
<dbReference type="Proteomes" id="UP000001745">
    <property type="component" value="Unassembled WGS sequence"/>
</dbReference>
<evidence type="ECO:0008006" key="8">
    <source>
        <dbReference type="Google" id="ProtNLM"/>
    </source>
</evidence>
<evidence type="ECO:0000256" key="1">
    <source>
        <dbReference type="ARBA" id="ARBA00004141"/>
    </source>
</evidence>
<keyword evidence="3 5" id="KW-1133">Transmembrane helix</keyword>
<feature type="transmembrane region" description="Helical" evidence="5">
    <location>
        <begin position="314"/>
        <end position="335"/>
    </location>
</feature>
<dbReference type="PhylomeDB" id="B8LWZ0"/>
<evidence type="ECO:0000313" key="7">
    <source>
        <dbReference type="Proteomes" id="UP000001745"/>
    </source>
</evidence>
<feature type="transmembrane region" description="Helical" evidence="5">
    <location>
        <begin position="6"/>
        <end position="25"/>
    </location>
</feature>
<dbReference type="PANTHER" id="PTHR23507:SF1">
    <property type="entry name" value="FI18259P1-RELATED"/>
    <property type="match status" value="1"/>
</dbReference>
<dbReference type="AlphaFoldDB" id="B8LWZ0"/>
<evidence type="ECO:0000256" key="5">
    <source>
        <dbReference type="SAM" id="Phobius"/>
    </source>
</evidence>
<evidence type="ECO:0000256" key="4">
    <source>
        <dbReference type="ARBA" id="ARBA00023136"/>
    </source>
</evidence>
<dbReference type="GO" id="GO:0016020">
    <property type="term" value="C:membrane"/>
    <property type="evidence" value="ECO:0007669"/>
    <property type="project" value="UniProtKB-SubCell"/>
</dbReference>
<name>B8LWZ0_TALSN</name>
<dbReference type="VEuPathDB" id="FungiDB:TSTA_079780"/>
<evidence type="ECO:0000256" key="2">
    <source>
        <dbReference type="ARBA" id="ARBA00022692"/>
    </source>
</evidence>
<evidence type="ECO:0000256" key="3">
    <source>
        <dbReference type="ARBA" id="ARBA00022989"/>
    </source>
</evidence>
<keyword evidence="7" id="KW-1185">Reference proteome</keyword>
<dbReference type="OrthoDB" id="194139at2759"/>
<dbReference type="EMBL" id="EQ962652">
    <property type="protein sequence ID" value="EED24623.1"/>
    <property type="molecule type" value="Genomic_DNA"/>
</dbReference>
<dbReference type="Gene3D" id="1.20.1250.20">
    <property type="entry name" value="MFS general substrate transporter like domains"/>
    <property type="match status" value="1"/>
</dbReference>
<dbReference type="InterPro" id="IPR036259">
    <property type="entry name" value="MFS_trans_sf"/>
</dbReference>
<sequence>MQWRVMLITAFLMFSVNFGHFMATAPQLKMFEDIICENYKRSLDQETPHKNIDFGGNICKSEPVQSELTFISGWKNTLDVLPALALALPYGVLADETGRRPFVILSTAATALSECWPRVLCTDALALTRSRATALFRLVSLPIIAEVVATSISATTTNINPRIPFMLGPIIVLVGAAFSTLVPETLNESNRRLMLEDPGEREIAGSLQAPSPKESFLRLIISKAGHFFSVSAYSVCIYKVPLEYIPSKLSNFNSRLYVMTLVTFLVLVPLLSSYLIRQLHYTTLKKDLTVSRVAAVSGIIGYFLIFIASDPVPLTIGCLFVSLSMPFVIAIISVATSFTPTERVATLYTAMSVSQSIGIIIAGPTLAELYAAGIHIGLEWSDLPFAVAASLFAVILVSILFLGPDS</sequence>
<accession>B8LWZ0</accession>
<dbReference type="GeneID" id="8107364"/>